<dbReference type="Gene3D" id="1.10.10.60">
    <property type="entry name" value="Homeodomain-like"/>
    <property type="match status" value="1"/>
</dbReference>
<feature type="domain" description="HTH araC/xylS-type" evidence="4">
    <location>
        <begin position="224"/>
        <end position="324"/>
    </location>
</feature>
<keyword evidence="3" id="KW-0804">Transcription</keyword>
<comment type="caution">
    <text evidence="5">The sequence shown here is derived from an EMBL/GenBank/DDBJ whole genome shotgun (WGS) entry which is preliminary data.</text>
</comment>
<dbReference type="PANTHER" id="PTHR46796">
    <property type="entry name" value="HTH-TYPE TRANSCRIPTIONAL ACTIVATOR RHAS-RELATED"/>
    <property type="match status" value="1"/>
</dbReference>
<dbReference type="GO" id="GO:0043565">
    <property type="term" value="F:sequence-specific DNA binding"/>
    <property type="evidence" value="ECO:0007669"/>
    <property type="project" value="InterPro"/>
</dbReference>
<dbReference type="InterPro" id="IPR050204">
    <property type="entry name" value="AraC_XylS_family_regulators"/>
</dbReference>
<proteinExistence type="predicted"/>
<evidence type="ECO:0000256" key="3">
    <source>
        <dbReference type="ARBA" id="ARBA00023163"/>
    </source>
</evidence>
<organism evidence="5 6">
    <name type="scientific">Nitrincola tibetensis</name>
    <dbReference type="NCBI Taxonomy" id="2219697"/>
    <lineage>
        <taxon>Bacteria</taxon>
        <taxon>Pseudomonadati</taxon>
        <taxon>Pseudomonadota</taxon>
        <taxon>Gammaproteobacteria</taxon>
        <taxon>Oceanospirillales</taxon>
        <taxon>Oceanospirillaceae</taxon>
        <taxon>Nitrincola</taxon>
    </lineage>
</organism>
<dbReference type="Pfam" id="PF12833">
    <property type="entry name" value="HTH_18"/>
    <property type="match status" value="1"/>
</dbReference>
<dbReference type="AlphaFoldDB" id="A0A364NMQ4"/>
<protein>
    <submittedName>
        <fullName evidence="5">AraC family transcriptional regulator</fullName>
    </submittedName>
</protein>
<dbReference type="SMART" id="SM00342">
    <property type="entry name" value="HTH_ARAC"/>
    <property type="match status" value="1"/>
</dbReference>
<dbReference type="InterPro" id="IPR009057">
    <property type="entry name" value="Homeodomain-like_sf"/>
</dbReference>
<dbReference type="PROSITE" id="PS01124">
    <property type="entry name" value="HTH_ARAC_FAMILY_2"/>
    <property type="match status" value="1"/>
</dbReference>
<dbReference type="EMBL" id="QKRX01000005">
    <property type="protein sequence ID" value="RAU18324.1"/>
    <property type="molecule type" value="Genomic_DNA"/>
</dbReference>
<sequence>MSYQYESAQKQTKYQQWTPGTAPTVIETFDVNLQAESLKSWRQQYDQISDGEFFGKLTELTLEQVHVFKEETEQALQQACEVSADSFWLGLPVQTSSTSRVNGLEVEHNKIICRPGGVAFELTTPEHFEIFGIVISQSDFHAIADRHDIALPKELFDTPRIQLPSKVLQQAHYLLDHLLKARDLRPPDHLQYDLICLMLLDIFDQYSLVCTQKSGFKHRKKVVDQVRGYLQENKDTPISVTELCDLANVSRRTLQYSFMTVLGISPLQYLRLSRLNAVRRALQANHEQRTVGEIASEWGFWHLSQFSCDYKRLFGECPSMTKRIE</sequence>
<dbReference type="OrthoDB" id="6003540at2"/>
<dbReference type="GO" id="GO:0003700">
    <property type="term" value="F:DNA-binding transcription factor activity"/>
    <property type="evidence" value="ECO:0007669"/>
    <property type="project" value="InterPro"/>
</dbReference>
<keyword evidence="6" id="KW-1185">Reference proteome</keyword>
<evidence type="ECO:0000256" key="1">
    <source>
        <dbReference type="ARBA" id="ARBA00023015"/>
    </source>
</evidence>
<dbReference type="RefSeq" id="WP_112158965.1">
    <property type="nucleotide sequence ID" value="NZ_QKRX01000005.1"/>
</dbReference>
<evidence type="ECO:0000313" key="5">
    <source>
        <dbReference type="EMBL" id="RAU18324.1"/>
    </source>
</evidence>
<evidence type="ECO:0000259" key="4">
    <source>
        <dbReference type="PROSITE" id="PS01124"/>
    </source>
</evidence>
<accession>A0A364NMQ4</accession>
<dbReference type="PANTHER" id="PTHR46796:SF12">
    <property type="entry name" value="HTH-TYPE DNA-BINDING TRANSCRIPTIONAL ACTIVATOR EUTR"/>
    <property type="match status" value="1"/>
</dbReference>
<reference evidence="5 6" key="1">
    <citation type="submission" date="2018-06" db="EMBL/GenBank/DDBJ databases">
        <title>Nitrincola tibetense sp. nov., isolated from Lake XuguoCo on Tibetan Plateau.</title>
        <authorList>
            <person name="Xing P."/>
        </authorList>
    </citation>
    <scope>NUCLEOTIDE SEQUENCE [LARGE SCALE GENOMIC DNA]</scope>
    <source>
        <strain evidence="6">xg18</strain>
    </source>
</reference>
<dbReference type="InterPro" id="IPR018060">
    <property type="entry name" value="HTH_AraC"/>
</dbReference>
<keyword evidence="2" id="KW-0238">DNA-binding</keyword>
<name>A0A364NMQ4_9GAMM</name>
<evidence type="ECO:0000256" key="2">
    <source>
        <dbReference type="ARBA" id="ARBA00023125"/>
    </source>
</evidence>
<gene>
    <name evidence="5" type="ORF">DN062_08825</name>
</gene>
<dbReference type="SUPFAM" id="SSF46689">
    <property type="entry name" value="Homeodomain-like"/>
    <property type="match status" value="1"/>
</dbReference>
<keyword evidence="1" id="KW-0805">Transcription regulation</keyword>
<evidence type="ECO:0000313" key="6">
    <source>
        <dbReference type="Proteomes" id="UP000250744"/>
    </source>
</evidence>
<dbReference type="Proteomes" id="UP000250744">
    <property type="component" value="Unassembled WGS sequence"/>
</dbReference>